<name>A0ABY6KMN9_9ARAC</name>
<reference evidence="1 2" key="1">
    <citation type="submission" date="2022-01" db="EMBL/GenBank/DDBJ databases">
        <title>A chromosomal length assembly of Cordylochernes scorpioides.</title>
        <authorList>
            <person name="Zeh D."/>
            <person name="Zeh J."/>
        </authorList>
    </citation>
    <scope>NUCLEOTIDE SEQUENCE [LARGE SCALE GENOMIC DNA]</scope>
    <source>
        <strain evidence="1">IN4F17</strain>
        <tissue evidence="1">Whole Body</tissue>
    </source>
</reference>
<dbReference type="EMBL" id="CP092869">
    <property type="protein sequence ID" value="UYV70139.1"/>
    <property type="molecule type" value="Genomic_DNA"/>
</dbReference>
<keyword evidence="2" id="KW-1185">Reference proteome</keyword>
<evidence type="ECO:0000313" key="1">
    <source>
        <dbReference type="EMBL" id="UYV70139.1"/>
    </source>
</evidence>
<accession>A0ABY6KMN9</accession>
<protein>
    <submittedName>
        <fullName evidence="1">Uncharacterized protein</fullName>
    </submittedName>
</protein>
<dbReference type="Proteomes" id="UP001235939">
    <property type="component" value="Chromosome 07"/>
</dbReference>
<sequence>MEVLSRVGCLGSPAANKLAEFQSRRASYKHIYDFKRGGITGLRKVEISTREIAMKVGCNQSTVVRVCSQWSEEDSRKYGSVALE</sequence>
<proteinExistence type="predicted"/>
<organism evidence="1 2">
    <name type="scientific">Cordylochernes scorpioides</name>
    <dbReference type="NCBI Taxonomy" id="51811"/>
    <lineage>
        <taxon>Eukaryota</taxon>
        <taxon>Metazoa</taxon>
        <taxon>Ecdysozoa</taxon>
        <taxon>Arthropoda</taxon>
        <taxon>Chelicerata</taxon>
        <taxon>Arachnida</taxon>
        <taxon>Pseudoscorpiones</taxon>
        <taxon>Cheliferoidea</taxon>
        <taxon>Chernetidae</taxon>
        <taxon>Cordylochernes</taxon>
    </lineage>
</organism>
<evidence type="ECO:0000313" key="2">
    <source>
        <dbReference type="Proteomes" id="UP001235939"/>
    </source>
</evidence>
<gene>
    <name evidence="1" type="ORF">LAZ67_7001948</name>
</gene>